<dbReference type="Pfam" id="PF01796">
    <property type="entry name" value="OB_ChsH2_C"/>
    <property type="match status" value="1"/>
</dbReference>
<accession>A0ABP8RZE0</accession>
<dbReference type="InterPro" id="IPR052513">
    <property type="entry name" value="Thioester_dehydratase-like"/>
</dbReference>
<dbReference type="Proteomes" id="UP001501598">
    <property type="component" value="Unassembled WGS sequence"/>
</dbReference>
<name>A0ABP8RZE0_9PSEU</name>
<organism evidence="3 4">
    <name type="scientific">Pseudonocardia xishanensis</name>
    <dbReference type="NCBI Taxonomy" id="630995"/>
    <lineage>
        <taxon>Bacteria</taxon>
        <taxon>Bacillati</taxon>
        <taxon>Actinomycetota</taxon>
        <taxon>Actinomycetes</taxon>
        <taxon>Pseudonocardiales</taxon>
        <taxon>Pseudonocardiaceae</taxon>
        <taxon>Pseudonocardia</taxon>
    </lineage>
</organism>
<dbReference type="PANTHER" id="PTHR34075:SF5">
    <property type="entry name" value="BLR3430 PROTEIN"/>
    <property type="match status" value="1"/>
</dbReference>
<dbReference type="InterPro" id="IPR022002">
    <property type="entry name" value="ChsH2_Znr"/>
</dbReference>
<dbReference type="Pfam" id="PF12172">
    <property type="entry name" value="zf-ChsH2"/>
    <property type="match status" value="1"/>
</dbReference>
<evidence type="ECO:0000259" key="1">
    <source>
        <dbReference type="Pfam" id="PF01796"/>
    </source>
</evidence>
<reference evidence="4" key="1">
    <citation type="journal article" date="2019" name="Int. J. Syst. Evol. Microbiol.">
        <title>The Global Catalogue of Microorganisms (GCM) 10K type strain sequencing project: providing services to taxonomists for standard genome sequencing and annotation.</title>
        <authorList>
            <consortium name="The Broad Institute Genomics Platform"/>
            <consortium name="The Broad Institute Genome Sequencing Center for Infectious Disease"/>
            <person name="Wu L."/>
            <person name="Ma J."/>
        </authorList>
    </citation>
    <scope>NUCLEOTIDE SEQUENCE [LARGE SCALE GENOMIC DNA]</scope>
    <source>
        <strain evidence="4">JCM 17906</strain>
    </source>
</reference>
<dbReference type="EMBL" id="BAABGT010000083">
    <property type="protein sequence ID" value="GAA4554558.1"/>
    <property type="molecule type" value="Genomic_DNA"/>
</dbReference>
<dbReference type="InterPro" id="IPR002878">
    <property type="entry name" value="ChsH2_C"/>
</dbReference>
<proteinExistence type="predicted"/>
<dbReference type="Gene3D" id="6.10.30.10">
    <property type="match status" value="1"/>
</dbReference>
<evidence type="ECO:0000259" key="2">
    <source>
        <dbReference type="Pfam" id="PF12172"/>
    </source>
</evidence>
<sequence>MNDPVSDHVLPELFTRQAGGAVDIVAPVQVAAREGRLVVQQCAECGSFQSPPEHLCHACLSEELAFVDHAPQGVVFSWARVWHPVDDALAAACPYVVLLVSLPDAGNVRVIGNLVGDPDQPIVIGSAVNAVFEHHEGYSLVQWALA</sequence>
<feature type="domain" description="ChsH2 C-terminal OB-fold" evidence="1">
    <location>
        <begin position="68"/>
        <end position="133"/>
    </location>
</feature>
<protein>
    <submittedName>
        <fullName evidence="3">Zn-ribbon domain-containing OB-fold protein</fullName>
    </submittedName>
</protein>
<evidence type="ECO:0000313" key="4">
    <source>
        <dbReference type="Proteomes" id="UP001501598"/>
    </source>
</evidence>
<dbReference type="InterPro" id="IPR012340">
    <property type="entry name" value="NA-bd_OB-fold"/>
</dbReference>
<evidence type="ECO:0000313" key="3">
    <source>
        <dbReference type="EMBL" id="GAA4554558.1"/>
    </source>
</evidence>
<dbReference type="SUPFAM" id="SSF50249">
    <property type="entry name" value="Nucleic acid-binding proteins"/>
    <property type="match status" value="1"/>
</dbReference>
<keyword evidence="4" id="KW-1185">Reference proteome</keyword>
<dbReference type="PANTHER" id="PTHR34075">
    <property type="entry name" value="BLR3430 PROTEIN"/>
    <property type="match status" value="1"/>
</dbReference>
<comment type="caution">
    <text evidence="3">The sequence shown here is derived from an EMBL/GenBank/DDBJ whole genome shotgun (WGS) entry which is preliminary data.</text>
</comment>
<gene>
    <name evidence="3" type="ORF">GCM10023175_52740</name>
</gene>
<feature type="domain" description="ChsH2 rubredoxin-like zinc ribbon" evidence="2">
    <location>
        <begin position="31"/>
        <end position="64"/>
    </location>
</feature>